<dbReference type="AlphaFoldDB" id="A0A9P7JDV4"/>
<accession>A0A9P7JDV4</accession>
<comment type="caution">
    <text evidence="1">The sequence shown here is derived from an EMBL/GenBank/DDBJ whole genome shotgun (WGS) entry which is preliminary data.</text>
</comment>
<dbReference type="OrthoDB" id="10261556at2759"/>
<dbReference type="RefSeq" id="XP_041193224.1">
    <property type="nucleotide sequence ID" value="XM_041330944.1"/>
</dbReference>
<feature type="non-terminal residue" evidence="1">
    <location>
        <position position="1"/>
    </location>
</feature>
<sequence>FKKLWKSRTFTDNLFNIMFDKGHCISEWGKDFQPLYSELGNLRWYLPAHI</sequence>
<dbReference type="EMBL" id="JABBWG010000015">
    <property type="protein sequence ID" value="KAG1816664.1"/>
    <property type="molecule type" value="Genomic_DNA"/>
</dbReference>
<organism evidence="1 2">
    <name type="scientific">Suillus subaureus</name>
    <dbReference type="NCBI Taxonomy" id="48587"/>
    <lineage>
        <taxon>Eukaryota</taxon>
        <taxon>Fungi</taxon>
        <taxon>Dikarya</taxon>
        <taxon>Basidiomycota</taxon>
        <taxon>Agaricomycotina</taxon>
        <taxon>Agaricomycetes</taxon>
        <taxon>Agaricomycetidae</taxon>
        <taxon>Boletales</taxon>
        <taxon>Suillineae</taxon>
        <taxon>Suillaceae</taxon>
        <taxon>Suillus</taxon>
    </lineage>
</organism>
<name>A0A9P7JDV4_9AGAM</name>
<keyword evidence="2" id="KW-1185">Reference proteome</keyword>
<gene>
    <name evidence="1" type="ORF">BJ212DRAFT_1271194</name>
</gene>
<dbReference type="Gene3D" id="3.40.50.300">
    <property type="entry name" value="P-loop containing nucleotide triphosphate hydrolases"/>
    <property type="match status" value="1"/>
</dbReference>
<evidence type="ECO:0000313" key="1">
    <source>
        <dbReference type="EMBL" id="KAG1816664.1"/>
    </source>
</evidence>
<evidence type="ECO:0000313" key="2">
    <source>
        <dbReference type="Proteomes" id="UP000807769"/>
    </source>
</evidence>
<dbReference type="Proteomes" id="UP000807769">
    <property type="component" value="Unassembled WGS sequence"/>
</dbReference>
<dbReference type="InterPro" id="IPR027417">
    <property type="entry name" value="P-loop_NTPase"/>
</dbReference>
<dbReference type="GeneID" id="64624961"/>
<protein>
    <submittedName>
        <fullName evidence="1">Uncharacterized protein</fullName>
    </submittedName>
</protein>
<reference evidence="1" key="1">
    <citation type="journal article" date="2020" name="New Phytol.">
        <title>Comparative genomics reveals dynamic genome evolution in host specialist ectomycorrhizal fungi.</title>
        <authorList>
            <person name="Lofgren L.A."/>
            <person name="Nguyen N.H."/>
            <person name="Vilgalys R."/>
            <person name="Ruytinx J."/>
            <person name="Liao H.L."/>
            <person name="Branco S."/>
            <person name="Kuo A."/>
            <person name="LaButti K."/>
            <person name="Lipzen A."/>
            <person name="Andreopoulos W."/>
            <person name="Pangilinan J."/>
            <person name="Riley R."/>
            <person name="Hundley H."/>
            <person name="Na H."/>
            <person name="Barry K."/>
            <person name="Grigoriev I.V."/>
            <person name="Stajich J.E."/>
            <person name="Kennedy P.G."/>
        </authorList>
    </citation>
    <scope>NUCLEOTIDE SEQUENCE</scope>
    <source>
        <strain evidence="1">MN1</strain>
    </source>
</reference>
<proteinExistence type="predicted"/>